<dbReference type="GO" id="GO:0003676">
    <property type="term" value="F:nucleic acid binding"/>
    <property type="evidence" value="ECO:0007669"/>
    <property type="project" value="InterPro"/>
</dbReference>
<proteinExistence type="predicted"/>
<keyword evidence="3" id="KW-0540">Nuclease</keyword>
<keyword evidence="3" id="KW-0378">Hydrolase</keyword>
<dbReference type="InterPro" id="IPR003615">
    <property type="entry name" value="HNH_nuc"/>
</dbReference>
<feature type="compositionally biased region" description="Pro residues" evidence="1">
    <location>
        <begin position="368"/>
        <end position="381"/>
    </location>
</feature>
<name>A0A7T0PB80_9CORY</name>
<keyword evidence="4" id="KW-1185">Reference proteome</keyword>
<feature type="domain" description="HNH nuclease" evidence="2">
    <location>
        <begin position="256"/>
        <end position="308"/>
    </location>
</feature>
<dbReference type="KEGG" id="cliz:G7Y31_07750"/>
<accession>A0A7T0PB80</accession>
<dbReference type="EMBL" id="CP064954">
    <property type="protein sequence ID" value="QPK78462.1"/>
    <property type="molecule type" value="Genomic_DNA"/>
</dbReference>
<dbReference type="SMART" id="SM00507">
    <property type="entry name" value="HNHc"/>
    <property type="match status" value="1"/>
</dbReference>
<dbReference type="AlphaFoldDB" id="A0A7T0PB80"/>
<dbReference type="GO" id="GO:0004519">
    <property type="term" value="F:endonuclease activity"/>
    <property type="evidence" value="ECO:0007669"/>
    <property type="project" value="UniProtKB-KW"/>
</dbReference>
<reference evidence="3 4" key="1">
    <citation type="submission" date="2020-11" db="EMBL/GenBank/DDBJ databases">
        <title>Corynebacterium sp. ZJ-599.</title>
        <authorList>
            <person name="Zhou J."/>
        </authorList>
    </citation>
    <scope>NUCLEOTIDE SEQUENCE [LARGE SCALE GENOMIC DNA]</scope>
    <source>
        <strain evidence="3 4">ZJ-599</strain>
    </source>
</reference>
<organism evidence="3 4">
    <name type="scientific">Corynebacterium lizhenjunii</name>
    <dbReference type="NCBI Taxonomy" id="2709394"/>
    <lineage>
        <taxon>Bacteria</taxon>
        <taxon>Bacillati</taxon>
        <taxon>Actinomycetota</taxon>
        <taxon>Actinomycetes</taxon>
        <taxon>Mycobacteriales</taxon>
        <taxon>Corynebacteriaceae</taxon>
        <taxon>Corynebacterium</taxon>
    </lineage>
</organism>
<dbReference type="GO" id="GO:0008270">
    <property type="term" value="F:zinc ion binding"/>
    <property type="evidence" value="ECO:0007669"/>
    <property type="project" value="InterPro"/>
</dbReference>
<dbReference type="RefSeq" id="WP_165006917.1">
    <property type="nucleotide sequence ID" value="NZ_CP064954.1"/>
</dbReference>
<gene>
    <name evidence="3" type="ORF">G7Y31_07750</name>
</gene>
<evidence type="ECO:0000313" key="3">
    <source>
        <dbReference type="EMBL" id="QPK78462.1"/>
    </source>
</evidence>
<dbReference type="Gene3D" id="1.10.30.50">
    <property type="match status" value="1"/>
</dbReference>
<protein>
    <submittedName>
        <fullName evidence="3">HNH endonuclease</fullName>
    </submittedName>
</protein>
<evidence type="ECO:0000313" key="4">
    <source>
        <dbReference type="Proteomes" id="UP000594681"/>
    </source>
</evidence>
<dbReference type="Pfam" id="PF01844">
    <property type="entry name" value="HNH"/>
    <property type="match status" value="1"/>
</dbReference>
<dbReference type="Proteomes" id="UP000594681">
    <property type="component" value="Chromosome"/>
</dbReference>
<sequence length="403" mass="43891">MNFETLLAGQGPVIDALAGFAGHSVEDLTANGLCPFVARKYVTLYNTYYGQTSFTGLQYKALTAARTQGHSAEALDFIESKTRRVADKLAKWKLRVKLCKTPAAQIEAVAREQLKKLAKPREVKEGVKLTHHANGLATLKATGKSVDIMDVHAVVDPQDQVESFLAAFRGTGAGKQRYIPIIPIYIDQICEFVDRMHNPGRYPTDADIRVRASNGAILTGKDLLERLCLDYGFIAALSREHGPLDLYRYSRTANSKQRLLLLAEGAECSWVGCHLPFDKCQIHHIHPWNQGGQTNMSNLTPLCPHHNGANEDHPPDGIPITRGRIVRMGTGVGWQAPGGAPPTQTRPIAAPPSATPTDSPPQAHHQATPPPQAQHQAPPPPEAHHQATPPPEAHHQATPPPES</sequence>
<evidence type="ECO:0000256" key="1">
    <source>
        <dbReference type="SAM" id="MobiDB-lite"/>
    </source>
</evidence>
<dbReference type="InterPro" id="IPR002711">
    <property type="entry name" value="HNH"/>
</dbReference>
<feature type="compositionally biased region" description="Low complexity" evidence="1">
    <location>
        <begin position="355"/>
        <end position="367"/>
    </location>
</feature>
<feature type="region of interest" description="Disordered" evidence="1">
    <location>
        <begin position="330"/>
        <end position="403"/>
    </location>
</feature>
<evidence type="ECO:0000259" key="2">
    <source>
        <dbReference type="SMART" id="SM00507"/>
    </source>
</evidence>
<keyword evidence="3" id="KW-0255">Endonuclease</keyword>
<dbReference type="CDD" id="cd00085">
    <property type="entry name" value="HNHc"/>
    <property type="match status" value="1"/>
</dbReference>